<feature type="transmembrane region" description="Helical" evidence="1">
    <location>
        <begin position="26"/>
        <end position="44"/>
    </location>
</feature>
<name>I5AXU7_EUBC6</name>
<accession>I5AXU7</accession>
<dbReference type="EMBL" id="CM001487">
    <property type="protein sequence ID" value="EIM58620.1"/>
    <property type="molecule type" value="Genomic_DNA"/>
</dbReference>
<gene>
    <name evidence="2" type="ORF">EubceDRAFT1_2940</name>
</gene>
<reference evidence="2 3" key="1">
    <citation type="submission" date="2010-08" db="EMBL/GenBank/DDBJ databases">
        <authorList>
            <consortium name="US DOE Joint Genome Institute (JGI-PGF)"/>
            <person name="Lucas S."/>
            <person name="Copeland A."/>
            <person name="Lapidus A."/>
            <person name="Cheng J.-F."/>
            <person name="Bruce D."/>
            <person name="Goodwin L."/>
            <person name="Pitluck S."/>
            <person name="Land M.L."/>
            <person name="Hauser L."/>
            <person name="Chang Y.-J."/>
            <person name="Anderson I.J."/>
            <person name="Johnson E."/>
            <person name="Mulhopadhyay B."/>
            <person name="Kyrpides N."/>
            <person name="Woyke T.J."/>
        </authorList>
    </citation>
    <scope>NUCLEOTIDE SEQUENCE [LARGE SCALE GENOMIC DNA]</scope>
    <source>
        <strain evidence="2 3">6</strain>
    </source>
</reference>
<evidence type="ECO:0000313" key="2">
    <source>
        <dbReference type="EMBL" id="EIM58620.1"/>
    </source>
</evidence>
<dbReference type="OrthoDB" id="2002727at2"/>
<protein>
    <submittedName>
        <fullName evidence="2">Uncharacterized protein</fullName>
    </submittedName>
</protein>
<keyword evidence="3" id="KW-1185">Reference proteome</keyword>
<proteinExistence type="predicted"/>
<evidence type="ECO:0000256" key="1">
    <source>
        <dbReference type="SAM" id="Phobius"/>
    </source>
</evidence>
<dbReference type="eggNOG" id="ENOG5032IFF">
    <property type="taxonomic scope" value="Bacteria"/>
</dbReference>
<feature type="transmembrane region" description="Helical" evidence="1">
    <location>
        <begin position="85"/>
        <end position="111"/>
    </location>
</feature>
<reference evidence="2 3" key="2">
    <citation type="submission" date="2012-02" db="EMBL/GenBank/DDBJ databases">
        <title>Improved High-Quality Draft sequence of Eubacterium cellulosolvens 6.</title>
        <authorList>
            <consortium name="US DOE Joint Genome Institute"/>
            <person name="Lucas S."/>
            <person name="Han J."/>
            <person name="Lapidus A."/>
            <person name="Cheng J.-F."/>
            <person name="Goodwin L."/>
            <person name="Pitluck S."/>
            <person name="Peters L."/>
            <person name="Mikhailova N."/>
            <person name="Gu W."/>
            <person name="Detter J.C."/>
            <person name="Han C."/>
            <person name="Tapia R."/>
            <person name="Land M."/>
            <person name="Hauser L."/>
            <person name="Kyrpides N."/>
            <person name="Ivanova N."/>
            <person name="Pagani I."/>
            <person name="Johnson E."/>
            <person name="Mukhopadhyay B."/>
            <person name="Anderson I."/>
            <person name="Woyke T."/>
        </authorList>
    </citation>
    <scope>NUCLEOTIDE SEQUENCE [LARGE SCALE GENOMIC DNA]</scope>
    <source>
        <strain evidence="2 3">6</strain>
    </source>
</reference>
<feature type="transmembrane region" description="Helical" evidence="1">
    <location>
        <begin position="51"/>
        <end position="73"/>
    </location>
</feature>
<dbReference type="STRING" id="633697.EubceDRAFT1_2940"/>
<keyword evidence="1" id="KW-0812">Transmembrane</keyword>
<sequence length="123" mass="13688">MKYLKWLNLIPLIMFFIVDKLRGTLISRYLLIIIVVLGVINMLIAKGMKEYCISSLMLVVSTAAGMILYTYYYYYFVSAGPETPIFGAAIMMVYGFIALAVAAVGTVVVVIKVRKACSHGKED</sequence>
<evidence type="ECO:0000313" key="3">
    <source>
        <dbReference type="Proteomes" id="UP000005753"/>
    </source>
</evidence>
<keyword evidence="1" id="KW-1133">Transmembrane helix</keyword>
<dbReference type="Proteomes" id="UP000005753">
    <property type="component" value="Chromosome"/>
</dbReference>
<organism evidence="2 3">
    <name type="scientific">Eubacterium cellulosolvens (strain ATCC 43171 / JCM 9499 / 6)</name>
    <name type="common">Cillobacterium cellulosolvens</name>
    <dbReference type="NCBI Taxonomy" id="633697"/>
    <lineage>
        <taxon>Bacteria</taxon>
        <taxon>Bacillati</taxon>
        <taxon>Bacillota</taxon>
        <taxon>Clostridia</taxon>
        <taxon>Eubacteriales</taxon>
        <taxon>Eubacteriaceae</taxon>
        <taxon>Eubacterium</taxon>
    </lineage>
</organism>
<dbReference type="HOGENOM" id="CLU_2022449_0_0_9"/>
<keyword evidence="1" id="KW-0472">Membrane</keyword>
<dbReference type="AlphaFoldDB" id="I5AXU7"/>